<dbReference type="PROSITE" id="PS52012">
    <property type="entry name" value="CFEM"/>
    <property type="match status" value="1"/>
</dbReference>
<feature type="chain" id="PRO_5034202456" description="CFEM domain-containing protein" evidence="18">
    <location>
        <begin position="18"/>
        <end position="220"/>
    </location>
</feature>
<dbReference type="GO" id="GO:0005886">
    <property type="term" value="C:plasma membrane"/>
    <property type="evidence" value="ECO:0007669"/>
    <property type="project" value="UniProtKB-SubCell"/>
</dbReference>
<dbReference type="Pfam" id="PF05730">
    <property type="entry name" value="CFEM"/>
    <property type="match status" value="1"/>
</dbReference>
<proteinExistence type="inferred from homology"/>
<evidence type="ECO:0000256" key="10">
    <source>
        <dbReference type="ARBA" id="ARBA00023004"/>
    </source>
</evidence>
<dbReference type="Proteomes" id="UP000614610">
    <property type="component" value="Unassembled WGS sequence"/>
</dbReference>
<feature type="compositionally biased region" description="Low complexity" evidence="16">
    <location>
        <begin position="96"/>
        <end position="128"/>
    </location>
</feature>
<gene>
    <name evidence="20" type="ORF">TWF679_003728</name>
</gene>
<evidence type="ECO:0000256" key="9">
    <source>
        <dbReference type="ARBA" id="ARBA00022729"/>
    </source>
</evidence>
<feature type="signal peptide" evidence="18">
    <location>
        <begin position="1"/>
        <end position="17"/>
    </location>
</feature>
<feature type="disulfide bond" evidence="15">
    <location>
        <begin position="26"/>
        <end position="66"/>
    </location>
</feature>
<evidence type="ECO:0000259" key="19">
    <source>
        <dbReference type="PROSITE" id="PS52012"/>
    </source>
</evidence>
<evidence type="ECO:0000256" key="14">
    <source>
        <dbReference type="ARBA" id="ARBA00023288"/>
    </source>
</evidence>
<keyword evidence="12 15" id="KW-1015">Disulfide bond</keyword>
<evidence type="ECO:0000256" key="6">
    <source>
        <dbReference type="ARBA" id="ARBA00022617"/>
    </source>
</evidence>
<feature type="compositionally biased region" description="Polar residues" evidence="16">
    <location>
        <begin position="142"/>
        <end position="151"/>
    </location>
</feature>
<dbReference type="PANTHER" id="PTHR37928">
    <property type="entry name" value="CFEM DOMAIN PROTEIN (AFU_ORTHOLOGUE AFUA_6G14090)"/>
    <property type="match status" value="1"/>
</dbReference>
<keyword evidence="4" id="KW-1003">Cell membrane</keyword>
<keyword evidence="13" id="KW-0325">Glycoprotein</keyword>
<keyword evidence="11 17" id="KW-0472">Membrane</keyword>
<evidence type="ECO:0000256" key="17">
    <source>
        <dbReference type="SAM" id="Phobius"/>
    </source>
</evidence>
<keyword evidence="7" id="KW-0336">GPI-anchor</keyword>
<keyword evidence="9 18" id="KW-0732">Signal</keyword>
<evidence type="ECO:0000256" key="3">
    <source>
        <dbReference type="ARBA" id="ARBA00010031"/>
    </source>
</evidence>
<evidence type="ECO:0000256" key="18">
    <source>
        <dbReference type="SAM" id="SignalP"/>
    </source>
</evidence>
<dbReference type="EMBL" id="WIWT01000018">
    <property type="protein sequence ID" value="KAF3215892.1"/>
    <property type="molecule type" value="Genomic_DNA"/>
</dbReference>
<feature type="binding site" description="axial binding residue" evidence="15">
    <location>
        <position position="44"/>
    </location>
    <ligand>
        <name>heme</name>
        <dbReference type="ChEBI" id="CHEBI:30413"/>
    </ligand>
    <ligandPart>
        <name>Fe</name>
        <dbReference type="ChEBI" id="CHEBI:18248"/>
    </ligandPart>
</feature>
<dbReference type="GO" id="GO:0098552">
    <property type="term" value="C:side of membrane"/>
    <property type="evidence" value="ECO:0007669"/>
    <property type="project" value="UniProtKB-KW"/>
</dbReference>
<evidence type="ECO:0000313" key="20">
    <source>
        <dbReference type="EMBL" id="KAF3215892.1"/>
    </source>
</evidence>
<evidence type="ECO:0000256" key="8">
    <source>
        <dbReference type="ARBA" id="ARBA00022723"/>
    </source>
</evidence>
<dbReference type="GO" id="GO:0046872">
    <property type="term" value="F:metal ion binding"/>
    <property type="evidence" value="ECO:0007669"/>
    <property type="project" value="UniProtKB-UniRule"/>
</dbReference>
<feature type="region of interest" description="Disordered" evidence="16">
    <location>
        <begin position="96"/>
        <end position="151"/>
    </location>
</feature>
<feature type="disulfide bond" evidence="15">
    <location>
        <begin position="40"/>
        <end position="47"/>
    </location>
</feature>
<keyword evidence="5" id="KW-0964">Secreted</keyword>
<evidence type="ECO:0000256" key="13">
    <source>
        <dbReference type="ARBA" id="ARBA00023180"/>
    </source>
</evidence>
<keyword evidence="6 15" id="KW-0349">Heme</keyword>
<dbReference type="OrthoDB" id="3065412at2759"/>
<evidence type="ECO:0000256" key="2">
    <source>
        <dbReference type="ARBA" id="ARBA00004613"/>
    </source>
</evidence>
<evidence type="ECO:0000313" key="21">
    <source>
        <dbReference type="Proteomes" id="UP000614610"/>
    </source>
</evidence>
<dbReference type="InterPro" id="IPR051735">
    <property type="entry name" value="CFEM_domain"/>
</dbReference>
<comment type="similarity">
    <text evidence="3">Belongs to the RBT5 family.</text>
</comment>
<dbReference type="GO" id="GO:0005576">
    <property type="term" value="C:extracellular region"/>
    <property type="evidence" value="ECO:0007669"/>
    <property type="project" value="UniProtKB-SubCell"/>
</dbReference>
<feature type="disulfide bond" evidence="15">
    <location>
        <begin position="49"/>
        <end position="82"/>
    </location>
</feature>
<dbReference type="InterPro" id="IPR008427">
    <property type="entry name" value="Extracellular_membr_CFEM_dom"/>
</dbReference>
<comment type="subcellular location">
    <subcellularLocation>
        <location evidence="1">Cell membrane</location>
        <topology evidence="1">Lipid-anchor</topology>
        <topology evidence="1">GPI-anchor</topology>
    </subcellularLocation>
    <subcellularLocation>
        <location evidence="2">Secreted</location>
    </subcellularLocation>
</comment>
<evidence type="ECO:0000256" key="16">
    <source>
        <dbReference type="SAM" id="MobiDB-lite"/>
    </source>
</evidence>
<keyword evidence="17" id="KW-0812">Transmembrane</keyword>
<name>A0A8H8VF35_ORBOL</name>
<evidence type="ECO:0000256" key="5">
    <source>
        <dbReference type="ARBA" id="ARBA00022525"/>
    </source>
</evidence>
<comment type="caution">
    <text evidence="20">The sequence shown here is derived from an EMBL/GenBank/DDBJ whole genome shotgun (WGS) entry which is preliminary data.</text>
</comment>
<protein>
    <recommendedName>
        <fullName evidence="19">CFEM domain-containing protein</fullName>
    </recommendedName>
</protein>
<feature type="domain" description="CFEM" evidence="19">
    <location>
        <begin position="1"/>
        <end position="109"/>
    </location>
</feature>
<dbReference type="SMART" id="SM00747">
    <property type="entry name" value="CFEM"/>
    <property type="match status" value="1"/>
</dbReference>
<keyword evidence="14" id="KW-0449">Lipoprotein</keyword>
<evidence type="ECO:0000256" key="1">
    <source>
        <dbReference type="ARBA" id="ARBA00004609"/>
    </source>
</evidence>
<evidence type="ECO:0000256" key="11">
    <source>
        <dbReference type="ARBA" id="ARBA00023136"/>
    </source>
</evidence>
<accession>A0A8H8VF35</accession>
<reference evidence="20" key="1">
    <citation type="submission" date="2019-06" db="EMBL/GenBank/DDBJ databases">
        <authorList>
            <person name="Palmer J.M."/>
        </authorList>
    </citation>
    <scope>NUCLEOTIDE SEQUENCE</scope>
    <source>
        <strain evidence="20">TWF679</strain>
    </source>
</reference>
<evidence type="ECO:0000256" key="15">
    <source>
        <dbReference type="PROSITE-ProRule" id="PRU01356"/>
    </source>
</evidence>
<keyword evidence="8 15" id="KW-0479">Metal-binding</keyword>
<dbReference type="PANTHER" id="PTHR37928:SF2">
    <property type="entry name" value="GPI ANCHORED CFEM DOMAIN PROTEIN (AFU_ORTHOLOGUE AFUA_6G10580)"/>
    <property type="match status" value="1"/>
</dbReference>
<sequence>MKFSAVALATVVAVVSAQGIADIPACAQTCLLPALQATGCSLTDFKCSCSNKSFVADSTDCIEQSCSAADIAKAAKATYELCKAAGVEIVTRAPPAAATTSAAPTTAEPEPTTAEPTTAEPEPTTSEAVSSSAGPTYGEPEPSTTAAVSSTYAPAPTTIISTTAAGNATQTQPPPPPSTGAAVAVAGNVVFALGGAVAAFFLNMLNVNGSYKNRETFERK</sequence>
<dbReference type="AlphaFoldDB" id="A0A8H8VF35"/>
<evidence type="ECO:0000256" key="12">
    <source>
        <dbReference type="ARBA" id="ARBA00023157"/>
    </source>
</evidence>
<evidence type="ECO:0000256" key="7">
    <source>
        <dbReference type="ARBA" id="ARBA00022622"/>
    </source>
</evidence>
<feature type="disulfide bond" evidence="15">
    <location>
        <begin position="30"/>
        <end position="61"/>
    </location>
</feature>
<organism evidence="20 21">
    <name type="scientific">Orbilia oligospora</name>
    <name type="common">Nematode-trapping fungus</name>
    <name type="synonym">Arthrobotrys oligospora</name>
    <dbReference type="NCBI Taxonomy" id="2813651"/>
    <lineage>
        <taxon>Eukaryota</taxon>
        <taxon>Fungi</taxon>
        <taxon>Dikarya</taxon>
        <taxon>Ascomycota</taxon>
        <taxon>Pezizomycotina</taxon>
        <taxon>Orbiliomycetes</taxon>
        <taxon>Orbiliales</taxon>
        <taxon>Orbiliaceae</taxon>
        <taxon>Orbilia</taxon>
    </lineage>
</organism>
<keyword evidence="10 15" id="KW-0408">Iron</keyword>
<keyword evidence="17" id="KW-1133">Transmembrane helix</keyword>
<evidence type="ECO:0000256" key="4">
    <source>
        <dbReference type="ARBA" id="ARBA00022475"/>
    </source>
</evidence>
<feature type="transmembrane region" description="Helical" evidence="17">
    <location>
        <begin position="181"/>
        <end position="205"/>
    </location>
</feature>